<gene>
    <name evidence="2" type="ORF">LTRI10_LOCUS51360</name>
</gene>
<dbReference type="Proteomes" id="UP001497516">
    <property type="component" value="Chromosome 9"/>
</dbReference>
<accession>A0AAV2GP57</accession>
<name>A0AAV2GP57_9ROSI</name>
<evidence type="ECO:0000313" key="3">
    <source>
        <dbReference type="Proteomes" id="UP001497516"/>
    </source>
</evidence>
<reference evidence="2 3" key="1">
    <citation type="submission" date="2024-04" db="EMBL/GenBank/DDBJ databases">
        <authorList>
            <person name="Fracassetti M."/>
        </authorList>
    </citation>
    <scope>NUCLEOTIDE SEQUENCE [LARGE SCALE GENOMIC DNA]</scope>
</reference>
<dbReference type="EMBL" id="OZ034822">
    <property type="protein sequence ID" value="CAL1412042.1"/>
    <property type="molecule type" value="Genomic_DNA"/>
</dbReference>
<protein>
    <recommendedName>
        <fullName evidence="4">Retrotransposon gag domain-containing protein</fullName>
    </recommendedName>
</protein>
<proteinExistence type="predicted"/>
<keyword evidence="3" id="KW-1185">Reference proteome</keyword>
<feature type="region of interest" description="Disordered" evidence="1">
    <location>
        <begin position="29"/>
        <end position="62"/>
    </location>
</feature>
<evidence type="ECO:0008006" key="4">
    <source>
        <dbReference type="Google" id="ProtNLM"/>
    </source>
</evidence>
<evidence type="ECO:0000256" key="1">
    <source>
        <dbReference type="SAM" id="MobiDB-lite"/>
    </source>
</evidence>
<dbReference type="AlphaFoldDB" id="A0AAV2GP57"/>
<organism evidence="2 3">
    <name type="scientific">Linum trigynum</name>
    <dbReference type="NCBI Taxonomy" id="586398"/>
    <lineage>
        <taxon>Eukaryota</taxon>
        <taxon>Viridiplantae</taxon>
        <taxon>Streptophyta</taxon>
        <taxon>Embryophyta</taxon>
        <taxon>Tracheophyta</taxon>
        <taxon>Spermatophyta</taxon>
        <taxon>Magnoliopsida</taxon>
        <taxon>eudicotyledons</taxon>
        <taxon>Gunneridae</taxon>
        <taxon>Pentapetalae</taxon>
        <taxon>rosids</taxon>
        <taxon>fabids</taxon>
        <taxon>Malpighiales</taxon>
        <taxon>Linaceae</taxon>
        <taxon>Linum</taxon>
    </lineage>
</organism>
<sequence length="152" mass="17683">MSGEVKVEPTLQSLQESLLQLTTNVQQLVENQQDDRGRSQPRRAVRGARINKEDEEQDRKRVTHGDIKIKIPLFAGKSDPEEFWDWVDKVDCAFECQDYEEFVKVRLVAAELTSYANLWGGKTKAQKRNPIEVWETLKTLMNERFVPGYNKQ</sequence>
<evidence type="ECO:0000313" key="2">
    <source>
        <dbReference type="EMBL" id="CAL1412042.1"/>
    </source>
</evidence>